<evidence type="ECO:0000256" key="1">
    <source>
        <dbReference type="SAM" id="MobiDB-lite"/>
    </source>
</evidence>
<dbReference type="EMBL" id="JADBEF010000001">
    <property type="protein sequence ID" value="MBE1562747.1"/>
    <property type="molecule type" value="Genomic_DNA"/>
</dbReference>
<gene>
    <name evidence="2" type="ORF">H4W81_005526</name>
</gene>
<evidence type="ECO:0000313" key="3">
    <source>
        <dbReference type="Proteomes" id="UP000661607"/>
    </source>
</evidence>
<evidence type="ECO:0000313" key="2">
    <source>
        <dbReference type="EMBL" id="MBE1562747.1"/>
    </source>
</evidence>
<dbReference type="Proteomes" id="UP000661607">
    <property type="component" value="Unassembled WGS sequence"/>
</dbReference>
<protein>
    <submittedName>
        <fullName evidence="2">Uncharacterized protein</fullName>
    </submittedName>
</protein>
<comment type="caution">
    <text evidence="2">The sequence shown here is derived from an EMBL/GenBank/DDBJ whole genome shotgun (WGS) entry which is preliminary data.</text>
</comment>
<keyword evidence="3" id="KW-1185">Reference proteome</keyword>
<proteinExistence type="predicted"/>
<reference evidence="2 3" key="1">
    <citation type="submission" date="2020-10" db="EMBL/GenBank/DDBJ databases">
        <title>Sequencing the genomes of 1000 actinobacteria strains.</title>
        <authorList>
            <person name="Klenk H.-P."/>
        </authorList>
    </citation>
    <scope>NUCLEOTIDE SEQUENCE [LARGE SCALE GENOMIC DNA]</scope>
    <source>
        <strain evidence="2 3">DSM 43748</strain>
    </source>
</reference>
<sequence length="104" mass="11046">MIAERFGALPETTDGSGNPQAISTEDTIMLRRIFIGAAIASTVFAGSSAAFADYTKPEKDDHRRCDRTNTAAAGILGGILLPILNDNQINILALGNEINHCTND</sequence>
<accession>A0ABR9KL43</accession>
<dbReference type="RefSeq" id="WP_192777435.1">
    <property type="nucleotide sequence ID" value="NZ_BAAASY010000002.1"/>
</dbReference>
<organism evidence="2 3">
    <name type="scientific">Nonomuraea africana</name>
    <dbReference type="NCBI Taxonomy" id="46171"/>
    <lineage>
        <taxon>Bacteria</taxon>
        <taxon>Bacillati</taxon>
        <taxon>Actinomycetota</taxon>
        <taxon>Actinomycetes</taxon>
        <taxon>Streptosporangiales</taxon>
        <taxon>Streptosporangiaceae</taxon>
        <taxon>Nonomuraea</taxon>
    </lineage>
</organism>
<name>A0ABR9KL43_9ACTN</name>
<feature type="region of interest" description="Disordered" evidence="1">
    <location>
        <begin position="1"/>
        <end position="21"/>
    </location>
</feature>